<dbReference type="AlphaFoldDB" id="A0A6A6AKY6"/>
<evidence type="ECO:0000313" key="2">
    <source>
        <dbReference type="Proteomes" id="UP000799771"/>
    </source>
</evidence>
<gene>
    <name evidence="1" type="ORF">P153DRAFT_337366</name>
</gene>
<dbReference type="GeneID" id="54406169"/>
<accession>A0A6A6AKY6</accession>
<dbReference type="InterPro" id="IPR009091">
    <property type="entry name" value="RCC1/BLIP-II"/>
</dbReference>
<reference evidence="1" key="1">
    <citation type="journal article" date="2020" name="Stud. Mycol.">
        <title>101 Dothideomycetes genomes: a test case for predicting lifestyles and emergence of pathogens.</title>
        <authorList>
            <person name="Haridas S."/>
            <person name="Albert R."/>
            <person name="Binder M."/>
            <person name="Bloem J."/>
            <person name="Labutti K."/>
            <person name="Salamov A."/>
            <person name="Andreopoulos B."/>
            <person name="Baker S."/>
            <person name="Barry K."/>
            <person name="Bills G."/>
            <person name="Bluhm B."/>
            <person name="Cannon C."/>
            <person name="Castanera R."/>
            <person name="Culley D."/>
            <person name="Daum C."/>
            <person name="Ezra D."/>
            <person name="Gonzalez J."/>
            <person name="Henrissat B."/>
            <person name="Kuo A."/>
            <person name="Liang C."/>
            <person name="Lipzen A."/>
            <person name="Lutzoni F."/>
            <person name="Magnuson J."/>
            <person name="Mondo S."/>
            <person name="Nolan M."/>
            <person name="Ohm R."/>
            <person name="Pangilinan J."/>
            <person name="Park H.-J."/>
            <person name="Ramirez L."/>
            <person name="Alfaro M."/>
            <person name="Sun H."/>
            <person name="Tritt A."/>
            <person name="Yoshinaga Y."/>
            <person name="Zwiers L.-H."/>
            <person name="Turgeon B."/>
            <person name="Goodwin S."/>
            <person name="Spatafora J."/>
            <person name="Crous P."/>
            <person name="Grigoriev I."/>
        </authorList>
    </citation>
    <scope>NUCLEOTIDE SEQUENCE</scope>
    <source>
        <strain evidence="1">CBS 119687</strain>
    </source>
</reference>
<sequence>MDLYTLGFDAHSPCHSATALDLSTPSLTAKAVKVLWSSWCDAVIAHQDDANTWVIEYRGTSLTATQKGHLTQSRVINDAINRDEASVKFFGSTMHEGLLGVVISERERSKVTIFSSSSVELGVPEVQSHSIGNEYEILDIKVASAGDVFVSVKRNPTGTKAIMCMNGLSELRHNLTSNNVPSCPILSSFDPTEWCLNATTTTALCEADKVYTCTRDPRYPKCLARPFEASDNFEPVPYLSETRIRKIASGGYMTAAVSMDGELFLWGQACPGSTEELAVLKETTVQSIHGGAQDLRSTGISVEDEQDEFVKCLTVRIDGQEAIVYDVAVGSGHILVTARLQESGKQVLFVAGDNSRGQLGLDVKRAFVREFKEIAVPSGKNVSQLIATGWSSFVITQDQ</sequence>
<dbReference type="SUPFAM" id="SSF50985">
    <property type="entry name" value="RCC1/BLIP-II"/>
    <property type="match status" value="1"/>
</dbReference>
<evidence type="ECO:0008006" key="3">
    <source>
        <dbReference type="Google" id="ProtNLM"/>
    </source>
</evidence>
<protein>
    <recommendedName>
        <fullName evidence="3">RCC1/BLIP-II</fullName>
    </recommendedName>
</protein>
<proteinExistence type="predicted"/>
<keyword evidence="2" id="KW-1185">Reference proteome</keyword>
<dbReference type="OrthoDB" id="5370059at2759"/>
<name>A0A6A6AKY6_9PLEO</name>
<evidence type="ECO:0000313" key="1">
    <source>
        <dbReference type="EMBL" id="KAF2131111.1"/>
    </source>
</evidence>
<dbReference type="EMBL" id="ML977503">
    <property type="protein sequence ID" value="KAF2131111.1"/>
    <property type="molecule type" value="Genomic_DNA"/>
</dbReference>
<dbReference type="RefSeq" id="XP_033525498.1">
    <property type="nucleotide sequence ID" value="XM_033665737.1"/>
</dbReference>
<dbReference type="Gene3D" id="2.130.10.30">
    <property type="entry name" value="Regulator of chromosome condensation 1/beta-lactamase-inhibitor protein II"/>
    <property type="match status" value="1"/>
</dbReference>
<organism evidence="1 2">
    <name type="scientific">Dothidotthia symphoricarpi CBS 119687</name>
    <dbReference type="NCBI Taxonomy" id="1392245"/>
    <lineage>
        <taxon>Eukaryota</taxon>
        <taxon>Fungi</taxon>
        <taxon>Dikarya</taxon>
        <taxon>Ascomycota</taxon>
        <taxon>Pezizomycotina</taxon>
        <taxon>Dothideomycetes</taxon>
        <taxon>Pleosporomycetidae</taxon>
        <taxon>Pleosporales</taxon>
        <taxon>Dothidotthiaceae</taxon>
        <taxon>Dothidotthia</taxon>
    </lineage>
</organism>
<dbReference type="Proteomes" id="UP000799771">
    <property type="component" value="Unassembled WGS sequence"/>
</dbReference>